<evidence type="ECO:0000256" key="4">
    <source>
        <dbReference type="ARBA" id="ARBA00022764"/>
    </source>
</evidence>
<evidence type="ECO:0000313" key="8">
    <source>
        <dbReference type="Proteomes" id="UP000182011"/>
    </source>
</evidence>
<dbReference type="Proteomes" id="UP000182200">
    <property type="component" value="Unassembled WGS sequence"/>
</dbReference>
<dbReference type="EMBL" id="CZVI01000032">
    <property type="protein sequence ID" value="CUS93013.1"/>
    <property type="molecule type" value="Genomic_DNA"/>
</dbReference>
<accession>A0A0P1P4F8</accession>
<dbReference type="PIRSF" id="PIRSF019574">
    <property type="entry name" value="Periplasmic_polyamine_BP"/>
    <property type="match status" value="1"/>
</dbReference>
<dbReference type="Gene3D" id="3.40.190.10">
    <property type="entry name" value="Periplasmic binding protein-like II"/>
    <property type="match status" value="2"/>
</dbReference>
<reference evidence="6 9" key="1">
    <citation type="submission" date="2015-11" db="EMBL/GenBank/DDBJ databases">
        <authorList>
            <person name="Varghese N."/>
        </authorList>
    </citation>
    <scope>NUCLEOTIDE SEQUENCE [LARGE SCALE GENOMIC DNA]</scope>
    <source>
        <strain evidence="6 9">JGI-8</strain>
    </source>
</reference>
<evidence type="ECO:0000313" key="7">
    <source>
        <dbReference type="EMBL" id="CUU05467.1"/>
    </source>
</evidence>
<dbReference type="OrthoDB" id="9769319at2"/>
<dbReference type="EMBL" id="FAOP01000005">
    <property type="protein sequence ID" value="CUU05467.1"/>
    <property type="molecule type" value="Genomic_DNA"/>
</dbReference>
<accession>A0A0P1LFN4</accession>
<evidence type="ECO:0000256" key="3">
    <source>
        <dbReference type="ARBA" id="ARBA00022729"/>
    </source>
</evidence>
<dbReference type="GO" id="GO:0019808">
    <property type="term" value="F:polyamine binding"/>
    <property type="evidence" value="ECO:0007669"/>
    <property type="project" value="InterPro"/>
</dbReference>
<accession>A0A0P1M816</accession>
<evidence type="ECO:0000256" key="5">
    <source>
        <dbReference type="PIRSR" id="PIRSR019574-1"/>
    </source>
</evidence>
<evidence type="ECO:0000256" key="2">
    <source>
        <dbReference type="ARBA" id="ARBA00022448"/>
    </source>
</evidence>
<dbReference type="PANTHER" id="PTHR30222">
    <property type="entry name" value="SPERMIDINE/PUTRESCINE-BINDING PERIPLASMIC PROTEIN"/>
    <property type="match status" value="1"/>
</dbReference>
<comment type="subcellular location">
    <subcellularLocation>
        <location evidence="1">Periplasm</location>
    </subcellularLocation>
</comment>
<accession>A0A0P1MRB7</accession>
<dbReference type="Pfam" id="PF13416">
    <property type="entry name" value="SBP_bac_8"/>
    <property type="match status" value="1"/>
</dbReference>
<dbReference type="GO" id="GO:0042597">
    <property type="term" value="C:periplasmic space"/>
    <property type="evidence" value="ECO:0007669"/>
    <property type="project" value="UniProtKB-SubCell"/>
</dbReference>
<name>A0A0P1LFN4_9BACT</name>
<reference evidence="7 8" key="2">
    <citation type="submission" date="2015-11" db="EMBL/GenBank/DDBJ databases">
        <authorList>
            <person name="Zhang Y."/>
            <person name="Guo Z."/>
        </authorList>
    </citation>
    <scope>NUCLEOTIDE SEQUENCE [LARGE SCALE GENOMIC DNA]</scope>
    <source>
        <strain evidence="7">JGI-4</strain>
    </source>
</reference>
<dbReference type="GO" id="GO:0015846">
    <property type="term" value="P:polyamine transport"/>
    <property type="evidence" value="ECO:0007669"/>
    <property type="project" value="InterPro"/>
</dbReference>
<dbReference type="PRINTS" id="PR00909">
    <property type="entry name" value="SPERMDNBNDNG"/>
</dbReference>
<keyword evidence="3" id="KW-0732">Signal</keyword>
<accession>A0A0N7MTW2</accession>
<protein>
    <submittedName>
        <fullName evidence="7">Spermidine/putrescine transport system substrate-binding protein</fullName>
    </submittedName>
</protein>
<dbReference type="Proteomes" id="UP000182011">
    <property type="component" value="Unassembled WGS sequence"/>
</dbReference>
<keyword evidence="2" id="KW-0813">Transport</keyword>
<dbReference type="InterPro" id="IPR001188">
    <property type="entry name" value="Sperm_putr-bd"/>
</dbReference>
<keyword evidence="9" id="KW-1185">Reference proteome</keyword>
<feature type="binding site" evidence="5">
    <location>
        <position position="83"/>
    </location>
    <ligand>
        <name>spermidine</name>
        <dbReference type="ChEBI" id="CHEBI:57834"/>
    </ligand>
</feature>
<evidence type="ECO:0000313" key="9">
    <source>
        <dbReference type="Proteomes" id="UP000182200"/>
    </source>
</evidence>
<dbReference type="AlphaFoldDB" id="A0A0P1LFN4"/>
<accession>A0A0P1MBX8</accession>
<evidence type="ECO:0000256" key="1">
    <source>
        <dbReference type="ARBA" id="ARBA00004418"/>
    </source>
</evidence>
<dbReference type="InterPro" id="IPR006059">
    <property type="entry name" value="SBP"/>
</dbReference>
<dbReference type="RefSeq" id="WP_047133169.1">
    <property type="nucleotide sequence ID" value="NZ_CZVI01000032.1"/>
</dbReference>
<accession>A0A0P1MB56</accession>
<evidence type="ECO:0000313" key="6">
    <source>
        <dbReference type="EMBL" id="CUS93013.1"/>
    </source>
</evidence>
<feature type="binding site" evidence="5">
    <location>
        <begin position="165"/>
        <end position="168"/>
    </location>
    <ligand>
        <name>spermidine</name>
        <dbReference type="ChEBI" id="CHEBI:57834"/>
    </ligand>
</feature>
<sequence length="343" mass="39465">MKVRFLTIVLFSIFTLIFNSCSRSKNEVNVYVWSDYLSQDVIEEFEKETGIKVNLDTYDSNEALLEKLQTGVSKYDVVVPSDYMVQILIRQNLLHEIDKAKIPNLKHINPRFLNLQYDPENKFSVPFFWGTTGFAYRKDKVGKLPETWSVLFDEKYKGKILMLDDMRECFAVALKLLGHSINETDTSILLKAKEILANQKKLVKQYNSSGFDQAILSGDVWIAHGWSGQLVKIAESDSNIVYVLPKEGGTLWIDNLAIPKSADNIENAHIFINFLLKPEISARVSEFSGYATVNETAKKFINQKYLTKQRYPDEEALKNFELMQDLGTVTKLLDRFWTEIKSQ</sequence>
<organism evidence="7 8">
    <name type="scientific">Candidatus Kryptonium thompsonii</name>
    <dbReference type="NCBI Taxonomy" id="1633631"/>
    <lineage>
        <taxon>Bacteria</taxon>
        <taxon>Pseudomonadati</taxon>
        <taxon>Candidatus Kryptoniota</taxon>
        <taxon>Candidatus Kryptonium</taxon>
    </lineage>
</organism>
<dbReference type="STRING" id="1633631.GCA_001442925_01252"/>
<keyword evidence="4" id="KW-0574">Periplasm</keyword>
<accession>A0A0S4N3N6</accession>
<gene>
    <name evidence="7" type="ORF">JGI4_01257</name>
    <name evidence="6" type="ORF">JGI8_01759</name>
</gene>
<dbReference type="CDD" id="cd13590">
    <property type="entry name" value="PBP2_PotD_PotF_like"/>
    <property type="match status" value="1"/>
</dbReference>
<proteinExistence type="predicted"/>
<dbReference type="SUPFAM" id="SSF53850">
    <property type="entry name" value="Periplasmic binding protein-like II"/>
    <property type="match status" value="1"/>
</dbReference>
<dbReference type="PANTHER" id="PTHR30222:SF17">
    <property type="entry name" value="SPERMIDINE_PUTRESCINE-BINDING PERIPLASMIC PROTEIN"/>
    <property type="match status" value="1"/>
</dbReference>